<protein>
    <submittedName>
        <fullName evidence="2">Uncharacterized protein</fullName>
    </submittedName>
</protein>
<proteinExistence type="predicted"/>
<dbReference type="STRING" id="134605.HMPREF3206_01479"/>
<accession>A0A133NAK6</accession>
<sequence length="110" mass="13573">MKCACCEREIKENEKFYELEDEFYCDSCVEEEYITLYRINGSESYDEDEMVCYENINDYINDINFQIKYFQARLKSEMQENSESDLIKYYEQRLQRLEQQKRRVLGEEDE</sequence>
<dbReference type="Proteomes" id="UP000070617">
    <property type="component" value="Unassembled WGS sequence"/>
</dbReference>
<dbReference type="AlphaFoldDB" id="A0A133NAK6"/>
<name>A0A133NAK6_9FUSO</name>
<evidence type="ECO:0000256" key="1">
    <source>
        <dbReference type="SAM" id="Coils"/>
    </source>
</evidence>
<dbReference type="RefSeq" id="WP_009006215.1">
    <property type="nucleotide sequence ID" value="NZ_KQ956561.1"/>
</dbReference>
<keyword evidence="1" id="KW-0175">Coiled coil</keyword>
<evidence type="ECO:0000313" key="3">
    <source>
        <dbReference type="Proteomes" id="UP000070617"/>
    </source>
</evidence>
<reference evidence="3" key="1">
    <citation type="submission" date="2016-01" db="EMBL/GenBank/DDBJ databases">
        <authorList>
            <person name="Mitreva M."/>
            <person name="Pepin K.H."/>
            <person name="Mihindukulasuriya K.A."/>
            <person name="Fulton R."/>
            <person name="Fronick C."/>
            <person name="O'Laughlin M."/>
            <person name="Miner T."/>
            <person name="Herter B."/>
            <person name="Rosa B.A."/>
            <person name="Cordes M."/>
            <person name="Tomlinson C."/>
            <person name="Wollam A."/>
            <person name="Palsikar V.B."/>
            <person name="Mardis E.R."/>
            <person name="Wilson R.K."/>
        </authorList>
    </citation>
    <scope>NUCLEOTIDE SEQUENCE [LARGE SCALE GENOMIC DNA]</scope>
    <source>
        <strain evidence="3">CMW8396</strain>
    </source>
</reference>
<keyword evidence="3" id="KW-1185">Reference proteome</keyword>
<dbReference type="EMBL" id="LRPX01000076">
    <property type="protein sequence ID" value="KXA13292.1"/>
    <property type="molecule type" value="Genomic_DNA"/>
</dbReference>
<organism evidence="2 3">
    <name type="scientific">Fusobacterium equinum</name>
    <dbReference type="NCBI Taxonomy" id="134605"/>
    <lineage>
        <taxon>Bacteria</taxon>
        <taxon>Fusobacteriati</taxon>
        <taxon>Fusobacteriota</taxon>
        <taxon>Fusobacteriia</taxon>
        <taxon>Fusobacteriales</taxon>
        <taxon>Fusobacteriaceae</taxon>
        <taxon>Fusobacterium</taxon>
    </lineage>
</organism>
<gene>
    <name evidence="2" type="ORF">HMPREF3206_01479</name>
</gene>
<evidence type="ECO:0000313" key="2">
    <source>
        <dbReference type="EMBL" id="KXA13292.1"/>
    </source>
</evidence>
<feature type="coiled-coil region" evidence="1">
    <location>
        <begin position="80"/>
        <end position="107"/>
    </location>
</feature>
<dbReference type="PATRIC" id="fig|134605.3.peg.1465"/>
<comment type="caution">
    <text evidence="2">The sequence shown here is derived from an EMBL/GenBank/DDBJ whole genome shotgun (WGS) entry which is preliminary data.</text>
</comment>